<dbReference type="Proteomes" id="UP001281147">
    <property type="component" value="Unassembled WGS sequence"/>
</dbReference>
<sequence>MADNDSSEYVAELALSLKMQVKFESYTALNLLLPTVILTHLFCSPYTKVEESFNIQAAHDILRYGVPLSNSSSIIADKYDHVDFPGSVPRTFVGAVLLAGTSMPFSSFFGSPDQLQLLVRGILGLTNAAALWHMRHAVETAYGRAAGRWYILLQVSQFHVMYYASRTLPNMFAFALTTIAQRNLIMVKSMASRTARGAKRRRLALYLLTIAGIIFRSEVAILLAAETGYLLLQHRVSLRNEVIPAGLTGAAIGLLATVSIDSFFWQRFPLWPEFVGFYYNTILGKSSDWGTSPFHYYFTNALPRLLLNPMILLVCIPTALQSKALQKTTKDILLPHALFIAIYSLLPHKEWRFIIYSVPAFTAVASSSAGWFWHRRSKSLFYKSMNTLMVVSTLGSFATSLGLLYISSLNYPGGEALNRLHQRKIAEKNETVRVYMGNLACQTGVTRFQQIRPNWVYDKTENETMLLEPMFWQQFDYVLAEEPQRVIGNWQPIDIVGGFAGISLKPGDEDDFAGGAEYQNWQALREDSYFLPLRHGPRTYLQYLRQSYAMIALFMRSRVTRGYWPVIKMEPKIYVLQRERPTLITLS</sequence>
<keyword evidence="2" id="KW-1185">Reference proteome</keyword>
<gene>
    <name evidence="1" type="primary">ECM39_1</name>
    <name evidence="1" type="ORF">LTR37_007712</name>
</gene>
<reference evidence="1" key="1">
    <citation type="submission" date="2023-07" db="EMBL/GenBank/DDBJ databases">
        <title>Black Yeasts Isolated from many extreme environments.</title>
        <authorList>
            <person name="Coleine C."/>
            <person name="Stajich J.E."/>
            <person name="Selbmann L."/>
        </authorList>
    </citation>
    <scope>NUCLEOTIDE SEQUENCE</scope>
    <source>
        <strain evidence="1">CCFEE 5714</strain>
    </source>
</reference>
<keyword evidence="1" id="KW-0808">Transferase</keyword>
<dbReference type="EMBL" id="JAUTXU010000054">
    <property type="protein sequence ID" value="KAK3714732.1"/>
    <property type="molecule type" value="Genomic_DNA"/>
</dbReference>
<comment type="caution">
    <text evidence="1">The sequence shown here is derived from an EMBL/GenBank/DDBJ whole genome shotgun (WGS) entry which is preliminary data.</text>
</comment>
<keyword evidence="1" id="KW-0328">Glycosyltransferase</keyword>
<dbReference type="EC" id="2.4.1.260" evidence="1"/>
<proteinExistence type="predicted"/>
<evidence type="ECO:0000313" key="2">
    <source>
        <dbReference type="Proteomes" id="UP001281147"/>
    </source>
</evidence>
<protein>
    <submittedName>
        <fullName evidence="1">Dol-P-Man:Man(7)GlcNAc(2)-PP-Dol alpha-1,6-mannosyltransferase</fullName>
        <ecNumber evidence="1">2.4.1.260</ecNumber>
    </submittedName>
</protein>
<name>A0ACC3NDH1_9PEZI</name>
<evidence type="ECO:0000313" key="1">
    <source>
        <dbReference type="EMBL" id="KAK3714732.1"/>
    </source>
</evidence>
<organism evidence="1 2">
    <name type="scientific">Vermiconidia calcicola</name>
    <dbReference type="NCBI Taxonomy" id="1690605"/>
    <lineage>
        <taxon>Eukaryota</taxon>
        <taxon>Fungi</taxon>
        <taxon>Dikarya</taxon>
        <taxon>Ascomycota</taxon>
        <taxon>Pezizomycotina</taxon>
        <taxon>Dothideomycetes</taxon>
        <taxon>Dothideomycetidae</taxon>
        <taxon>Mycosphaerellales</taxon>
        <taxon>Extremaceae</taxon>
        <taxon>Vermiconidia</taxon>
    </lineage>
</organism>
<accession>A0ACC3NDH1</accession>